<keyword evidence="6" id="KW-0809">Transit peptide</keyword>
<dbReference type="Pfam" id="PF00036">
    <property type="entry name" value="EF-hand_1"/>
    <property type="match status" value="1"/>
</dbReference>
<dbReference type="GO" id="GO:0005509">
    <property type="term" value="F:calcium ion binding"/>
    <property type="evidence" value="ECO:0007669"/>
    <property type="project" value="InterPro"/>
</dbReference>
<comment type="caution">
    <text evidence="10">The sequence shown here is derived from an EMBL/GenBank/DDBJ whole genome shotgun (WGS) entry which is preliminary data.</text>
</comment>
<evidence type="ECO:0000256" key="4">
    <source>
        <dbReference type="ARBA" id="ARBA00022792"/>
    </source>
</evidence>
<keyword evidence="11" id="KW-1185">Reference proteome</keyword>
<name>A0AAE1MNG5_9FABA</name>
<dbReference type="InterPro" id="IPR011992">
    <property type="entry name" value="EF-hand-dom_pair"/>
</dbReference>
<keyword evidence="5" id="KW-0106">Calcium</keyword>
<gene>
    <name evidence="10" type="ORF">QN277_017675</name>
</gene>
<evidence type="ECO:0000256" key="1">
    <source>
        <dbReference type="ARBA" id="ARBA00004273"/>
    </source>
</evidence>
<evidence type="ECO:0000256" key="2">
    <source>
        <dbReference type="ARBA" id="ARBA00004569"/>
    </source>
</evidence>
<protein>
    <recommendedName>
        <fullName evidence="9">EF-hand domain-containing protein</fullName>
    </recommendedName>
</protein>
<evidence type="ECO:0000259" key="9">
    <source>
        <dbReference type="PROSITE" id="PS50222"/>
    </source>
</evidence>
<evidence type="ECO:0000313" key="10">
    <source>
        <dbReference type="EMBL" id="KAK4274462.1"/>
    </source>
</evidence>
<dbReference type="Proteomes" id="UP001293593">
    <property type="component" value="Unassembled WGS sequence"/>
</dbReference>
<comment type="subcellular location">
    <subcellularLocation>
        <location evidence="1">Mitochondrion inner membrane</location>
    </subcellularLocation>
    <subcellularLocation>
        <location evidence="2">Mitochondrion intermembrane space</location>
    </subcellularLocation>
</comment>
<reference evidence="10" key="1">
    <citation type="submission" date="2023-10" db="EMBL/GenBank/DDBJ databases">
        <title>Chromosome-level genome of the transformable northern wattle, Acacia crassicarpa.</title>
        <authorList>
            <person name="Massaro I."/>
            <person name="Sinha N.R."/>
            <person name="Poethig S."/>
            <person name="Leichty A.R."/>
        </authorList>
    </citation>
    <scope>NUCLEOTIDE SEQUENCE</scope>
    <source>
        <strain evidence="10">Acra3RX</strain>
        <tissue evidence="10">Leaf</tissue>
    </source>
</reference>
<proteinExistence type="predicted"/>
<dbReference type="CDD" id="cd00051">
    <property type="entry name" value="EFh"/>
    <property type="match status" value="1"/>
</dbReference>
<dbReference type="SUPFAM" id="SSF47473">
    <property type="entry name" value="EF-hand"/>
    <property type="match status" value="2"/>
</dbReference>
<keyword evidence="4" id="KW-0999">Mitochondrion inner membrane</keyword>
<dbReference type="GO" id="GO:0051560">
    <property type="term" value="P:mitochondrial calcium ion homeostasis"/>
    <property type="evidence" value="ECO:0007669"/>
    <property type="project" value="TreeGrafter"/>
</dbReference>
<keyword evidence="8" id="KW-0472">Membrane</keyword>
<feature type="domain" description="EF-hand" evidence="9">
    <location>
        <begin position="241"/>
        <end position="276"/>
    </location>
</feature>
<organism evidence="10 11">
    <name type="scientific">Acacia crassicarpa</name>
    <name type="common">northern wattle</name>
    <dbReference type="NCBI Taxonomy" id="499986"/>
    <lineage>
        <taxon>Eukaryota</taxon>
        <taxon>Viridiplantae</taxon>
        <taxon>Streptophyta</taxon>
        <taxon>Embryophyta</taxon>
        <taxon>Tracheophyta</taxon>
        <taxon>Spermatophyta</taxon>
        <taxon>Magnoliopsida</taxon>
        <taxon>eudicotyledons</taxon>
        <taxon>Gunneridae</taxon>
        <taxon>Pentapetalae</taxon>
        <taxon>rosids</taxon>
        <taxon>fabids</taxon>
        <taxon>Fabales</taxon>
        <taxon>Fabaceae</taxon>
        <taxon>Caesalpinioideae</taxon>
        <taxon>mimosoid clade</taxon>
        <taxon>Acacieae</taxon>
        <taxon>Acacia</taxon>
    </lineage>
</organism>
<dbReference type="PANTHER" id="PTHR12294:SF23">
    <property type="entry name" value="CALCIUM UPTAKE PROTEIN, MITOCHONDRIAL"/>
    <property type="match status" value="1"/>
</dbReference>
<sequence>MPSFSSLRTSSSSTPNLLIQRPFVRLSSTAPSSFNTSSSSLPSLSDTHTYGDDRQQVGSFLKCVSAIVSGSALGTLCWFSTPNDSDFLRRSFSYADSSSPTSTKDDANSGWYRTRSLFRKLSLPESTDGFLFGDAYRRKVFFNYEKRIRLRSPPEKVFEYFASYRTPKGELLMKPADLMRAVVPVFPPSESKLVRDGYLGGERSPGQLRCPPSNFFMLFDVNNDGLISFKEYIFFVTLLSIPESSFSVAFKMFDVDNNGEIDKEEFKKVMALMQSHNRQSAHHKDGRRTLLKFNDSVENGGLMEYFFGKDGKECLQHDKFIQFMRELQHEIIRLEFAHYDYKSRKTISAKDFALSMVASADMNLLGRLLDRVEELGDDPRFREERITFEEFKSFAELRKKLLPFSLALFSFGKANGLLTRDDFQRAASQVCGISVSDKVVEVVFHLFDTNRDGSLSSEEFLRVLHKRERDIAQPVEAGVLGFLSCSRNRVDDLSLSRLLF</sequence>
<dbReference type="EMBL" id="JAWXYG010000004">
    <property type="protein sequence ID" value="KAK4274462.1"/>
    <property type="molecule type" value="Genomic_DNA"/>
</dbReference>
<evidence type="ECO:0000256" key="3">
    <source>
        <dbReference type="ARBA" id="ARBA00022737"/>
    </source>
</evidence>
<keyword evidence="3" id="KW-0677">Repeat</keyword>
<dbReference type="InterPro" id="IPR039800">
    <property type="entry name" value="MICU1/2/3"/>
</dbReference>
<feature type="domain" description="EF-hand" evidence="9">
    <location>
        <begin position="435"/>
        <end position="470"/>
    </location>
</feature>
<accession>A0AAE1MNG5</accession>
<dbReference type="Pfam" id="PF13833">
    <property type="entry name" value="EF-hand_8"/>
    <property type="match status" value="1"/>
</dbReference>
<dbReference type="Gene3D" id="1.10.238.10">
    <property type="entry name" value="EF-hand"/>
    <property type="match status" value="2"/>
</dbReference>
<evidence type="ECO:0000256" key="7">
    <source>
        <dbReference type="ARBA" id="ARBA00023128"/>
    </source>
</evidence>
<dbReference type="GO" id="GO:0005758">
    <property type="term" value="C:mitochondrial intermembrane space"/>
    <property type="evidence" value="ECO:0007669"/>
    <property type="project" value="UniProtKB-SubCell"/>
</dbReference>
<dbReference type="SMART" id="SM00054">
    <property type="entry name" value="EFh"/>
    <property type="match status" value="3"/>
</dbReference>
<dbReference type="InterPro" id="IPR018247">
    <property type="entry name" value="EF_Hand_1_Ca_BS"/>
</dbReference>
<evidence type="ECO:0000256" key="8">
    <source>
        <dbReference type="ARBA" id="ARBA00023136"/>
    </source>
</evidence>
<dbReference type="GO" id="GO:1990246">
    <property type="term" value="C:uniplex complex"/>
    <property type="evidence" value="ECO:0007669"/>
    <property type="project" value="TreeGrafter"/>
</dbReference>
<dbReference type="CDD" id="cd15900">
    <property type="entry name" value="EFh_MICU"/>
    <property type="match status" value="1"/>
</dbReference>
<dbReference type="GO" id="GO:0036444">
    <property type="term" value="P:calcium import into the mitochondrion"/>
    <property type="evidence" value="ECO:0007669"/>
    <property type="project" value="TreeGrafter"/>
</dbReference>
<dbReference type="AlphaFoldDB" id="A0AAE1MNG5"/>
<dbReference type="PROSITE" id="PS50222">
    <property type="entry name" value="EF_HAND_2"/>
    <property type="match status" value="2"/>
</dbReference>
<dbReference type="PROSITE" id="PS00018">
    <property type="entry name" value="EF_HAND_1"/>
    <property type="match status" value="2"/>
</dbReference>
<dbReference type="InterPro" id="IPR002048">
    <property type="entry name" value="EF_hand_dom"/>
</dbReference>
<evidence type="ECO:0000313" key="11">
    <source>
        <dbReference type="Proteomes" id="UP001293593"/>
    </source>
</evidence>
<evidence type="ECO:0000256" key="5">
    <source>
        <dbReference type="ARBA" id="ARBA00022837"/>
    </source>
</evidence>
<keyword evidence="7" id="KW-0496">Mitochondrion</keyword>
<evidence type="ECO:0000256" key="6">
    <source>
        <dbReference type="ARBA" id="ARBA00022946"/>
    </source>
</evidence>
<dbReference type="Pfam" id="PF13202">
    <property type="entry name" value="EF-hand_5"/>
    <property type="match status" value="1"/>
</dbReference>
<dbReference type="PANTHER" id="PTHR12294">
    <property type="entry name" value="EF HAND DOMAIN FAMILY A1,A2-RELATED"/>
    <property type="match status" value="1"/>
</dbReference>